<keyword evidence="4 7" id="KW-1133">Transmembrane helix</keyword>
<dbReference type="Proteomes" id="UP001596163">
    <property type="component" value="Unassembled WGS sequence"/>
</dbReference>
<evidence type="ECO:0000313" key="8">
    <source>
        <dbReference type="EMBL" id="MFC5191990.1"/>
    </source>
</evidence>
<comment type="similarity">
    <text evidence="2 6">Belongs to the sodium:solute symporter (SSF) (TC 2.A.21) family.</text>
</comment>
<protein>
    <submittedName>
        <fullName evidence="8">Solute:sodium symporter family transporter</fullName>
    </submittedName>
</protein>
<keyword evidence="5 7" id="KW-0472">Membrane</keyword>
<evidence type="ECO:0000256" key="3">
    <source>
        <dbReference type="ARBA" id="ARBA00022692"/>
    </source>
</evidence>
<feature type="transmembrane region" description="Helical" evidence="7">
    <location>
        <begin position="296"/>
        <end position="322"/>
    </location>
</feature>
<dbReference type="PANTHER" id="PTHR11819:SF195">
    <property type="entry name" value="SODIUM_GLUCOSE COTRANSPORTER 4"/>
    <property type="match status" value="1"/>
</dbReference>
<accession>A0ABW0BXA2</accession>
<dbReference type="PROSITE" id="PS00456">
    <property type="entry name" value="NA_SOLUT_SYMP_1"/>
    <property type="match status" value="1"/>
</dbReference>
<dbReference type="PANTHER" id="PTHR11819">
    <property type="entry name" value="SOLUTE CARRIER FAMILY 5"/>
    <property type="match status" value="1"/>
</dbReference>
<feature type="transmembrane region" description="Helical" evidence="7">
    <location>
        <begin position="397"/>
        <end position="415"/>
    </location>
</feature>
<feature type="transmembrane region" description="Helical" evidence="7">
    <location>
        <begin position="342"/>
        <end position="362"/>
    </location>
</feature>
<evidence type="ECO:0000256" key="2">
    <source>
        <dbReference type="ARBA" id="ARBA00006434"/>
    </source>
</evidence>
<evidence type="ECO:0000313" key="9">
    <source>
        <dbReference type="Proteomes" id="UP001596163"/>
    </source>
</evidence>
<dbReference type="InterPro" id="IPR001734">
    <property type="entry name" value="Na/solute_symporter"/>
</dbReference>
<feature type="transmembrane region" description="Helical" evidence="7">
    <location>
        <begin position="88"/>
        <end position="113"/>
    </location>
</feature>
<dbReference type="EMBL" id="JBHSKS010000006">
    <property type="protein sequence ID" value="MFC5191990.1"/>
    <property type="molecule type" value="Genomic_DNA"/>
</dbReference>
<feature type="transmembrane region" description="Helical" evidence="7">
    <location>
        <begin position="207"/>
        <end position="225"/>
    </location>
</feature>
<feature type="transmembrane region" description="Helical" evidence="7">
    <location>
        <begin position="452"/>
        <end position="471"/>
    </location>
</feature>
<dbReference type="InterPro" id="IPR038377">
    <property type="entry name" value="Na/Glc_symporter_sf"/>
</dbReference>
<feature type="transmembrane region" description="Helical" evidence="7">
    <location>
        <begin position="427"/>
        <end position="445"/>
    </location>
</feature>
<evidence type="ECO:0000256" key="1">
    <source>
        <dbReference type="ARBA" id="ARBA00004141"/>
    </source>
</evidence>
<keyword evidence="9" id="KW-1185">Reference proteome</keyword>
<feature type="transmembrane region" description="Helical" evidence="7">
    <location>
        <begin position="256"/>
        <end position="275"/>
    </location>
</feature>
<feature type="transmembrane region" description="Helical" evidence="7">
    <location>
        <begin position="49"/>
        <end position="68"/>
    </location>
</feature>
<dbReference type="NCBIfam" id="NF007790">
    <property type="entry name" value="PRK10484.1"/>
    <property type="match status" value="1"/>
</dbReference>
<sequence length="540" mass="59279">MISSPFLFTPPNLAFLYMLTVLTFVGFTLLVAFFSWYKLRNENLKSREGYFLGGRSLTGGVIAGSMILTNISTEHLIGMNGSAYKNGMIIIAWEVTSAVALVIATFYFLPIYMRMGLATIPQYLAHRYDETTKTIVSVLLMLSFVFTLLPIVLYTGAINLESIFNVSQVFEISKSQGIWLSVLAIGVIGSVYAIFGGLKAVAYSDTLNAIGLVIGGLAVPAFALWEIGDGSMATGLTKVYEAVPQKFNVIGAEDSVLPFSTLFTGLMINQLYFWGMNQTIIQRAFGAENMAEAQKGLLFTGVFKILIPLIIVLPGVIAFYYFGEEYFGEQDMIYPVLVKKVLPMSMIGFFAAVVLGAVLSTFNSVLNSASTIFSLDIYKKIIHPNATEFQLVKIGKLSALVLAVVSILIAPMVANAPEGLYQLMQELNGIFFIPIASVLMAGFFWPKISAAGAKAGLAVGLSFYLLTTFIIKVNLHFIHIWGIEFVLNLLVMYLVSLKFPPKEMVTLPPGPINMEGWRYAKPLAVVLCVVTVLIYWFLGR</sequence>
<evidence type="ECO:0000256" key="4">
    <source>
        <dbReference type="ARBA" id="ARBA00022989"/>
    </source>
</evidence>
<comment type="subcellular location">
    <subcellularLocation>
        <location evidence="1">Membrane</location>
        <topology evidence="1">Multi-pass membrane protein</topology>
    </subcellularLocation>
</comment>
<feature type="transmembrane region" description="Helical" evidence="7">
    <location>
        <begin position="477"/>
        <end position="499"/>
    </location>
</feature>
<evidence type="ECO:0000256" key="5">
    <source>
        <dbReference type="ARBA" id="ARBA00023136"/>
    </source>
</evidence>
<proteinExistence type="inferred from homology"/>
<dbReference type="Pfam" id="PF00474">
    <property type="entry name" value="SSF"/>
    <property type="match status" value="1"/>
</dbReference>
<gene>
    <name evidence="8" type="ORF">ACFPIK_09435</name>
</gene>
<keyword evidence="3 7" id="KW-0812">Transmembrane</keyword>
<feature type="transmembrane region" description="Helical" evidence="7">
    <location>
        <begin position="519"/>
        <end position="538"/>
    </location>
</feature>
<feature type="transmembrane region" description="Helical" evidence="7">
    <location>
        <begin position="177"/>
        <end position="195"/>
    </location>
</feature>
<organism evidence="8 9">
    <name type="scientific">Algoriphagus aquatilis</name>
    <dbReference type="NCBI Taxonomy" id="490186"/>
    <lineage>
        <taxon>Bacteria</taxon>
        <taxon>Pseudomonadati</taxon>
        <taxon>Bacteroidota</taxon>
        <taxon>Cytophagia</taxon>
        <taxon>Cytophagales</taxon>
        <taxon>Cyclobacteriaceae</taxon>
        <taxon>Algoriphagus</taxon>
    </lineage>
</organism>
<evidence type="ECO:0000256" key="6">
    <source>
        <dbReference type="RuleBase" id="RU362091"/>
    </source>
</evidence>
<dbReference type="InterPro" id="IPR018212">
    <property type="entry name" value="Na/solute_symporter_CS"/>
</dbReference>
<dbReference type="CDD" id="cd10328">
    <property type="entry name" value="SLC5sbd_YidK"/>
    <property type="match status" value="1"/>
</dbReference>
<feature type="transmembrane region" description="Helical" evidence="7">
    <location>
        <begin position="134"/>
        <end position="157"/>
    </location>
</feature>
<dbReference type="NCBIfam" id="TIGR00813">
    <property type="entry name" value="sss"/>
    <property type="match status" value="1"/>
</dbReference>
<reference evidence="9" key="1">
    <citation type="journal article" date="2019" name="Int. J. Syst. Evol. Microbiol.">
        <title>The Global Catalogue of Microorganisms (GCM) 10K type strain sequencing project: providing services to taxonomists for standard genome sequencing and annotation.</title>
        <authorList>
            <consortium name="The Broad Institute Genomics Platform"/>
            <consortium name="The Broad Institute Genome Sequencing Center for Infectious Disease"/>
            <person name="Wu L."/>
            <person name="Ma J."/>
        </authorList>
    </citation>
    <scope>NUCLEOTIDE SEQUENCE [LARGE SCALE GENOMIC DNA]</scope>
    <source>
        <strain evidence="9">CGMCC 1.7030</strain>
    </source>
</reference>
<dbReference type="PROSITE" id="PS50283">
    <property type="entry name" value="NA_SOLUT_SYMP_3"/>
    <property type="match status" value="1"/>
</dbReference>
<dbReference type="Gene3D" id="1.20.1730.10">
    <property type="entry name" value="Sodium/glucose cotransporter"/>
    <property type="match status" value="1"/>
</dbReference>
<evidence type="ECO:0000256" key="7">
    <source>
        <dbReference type="SAM" id="Phobius"/>
    </source>
</evidence>
<feature type="transmembrane region" description="Helical" evidence="7">
    <location>
        <begin position="14"/>
        <end position="37"/>
    </location>
</feature>
<name>A0ABW0BXA2_9BACT</name>
<comment type="caution">
    <text evidence="8">The sequence shown here is derived from an EMBL/GenBank/DDBJ whole genome shotgun (WGS) entry which is preliminary data.</text>
</comment>